<accession>A0AAD7Z601</accession>
<comment type="caution">
    <text evidence="1">The sequence shown here is derived from an EMBL/GenBank/DDBJ whole genome shotgun (WGS) entry which is preliminary data.</text>
</comment>
<name>A0AAD7Z601_DIPPU</name>
<sequence length="51" mass="6242">FICTKMIVYHIYHTDIKFNCCFPQIIYRAYTLNAQQRKLAERNITCFKSRH</sequence>
<reference evidence="1" key="2">
    <citation type="submission" date="2023-05" db="EMBL/GenBank/DDBJ databases">
        <authorList>
            <person name="Fouks B."/>
        </authorList>
    </citation>
    <scope>NUCLEOTIDE SEQUENCE</scope>
    <source>
        <strain evidence="1">Stay&amp;Tobe</strain>
        <tissue evidence="1">Testes</tissue>
    </source>
</reference>
<feature type="non-terminal residue" evidence="1">
    <location>
        <position position="1"/>
    </location>
</feature>
<gene>
    <name evidence="1" type="ORF">L9F63_008532</name>
</gene>
<feature type="non-terminal residue" evidence="1">
    <location>
        <position position="51"/>
    </location>
</feature>
<evidence type="ECO:0000313" key="2">
    <source>
        <dbReference type="Proteomes" id="UP001233999"/>
    </source>
</evidence>
<organism evidence="1 2">
    <name type="scientific">Diploptera punctata</name>
    <name type="common">Pacific beetle cockroach</name>
    <dbReference type="NCBI Taxonomy" id="6984"/>
    <lineage>
        <taxon>Eukaryota</taxon>
        <taxon>Metazoa</taxon>
        <taxon>Ecdysozoa</taxon>
        <taxon>Arthropoda</taxon>
        <taxon>Hexapoda</taxon>
        <taxon>Insecta</taxon>
        <taxon>Pterygota</taxon>
        <taxon>Neoptera</taxon>
        <taxon>Polyneoptera</taxon>
        <taxon>Dictyoptera</taxon>
        <taxon>Blattodea</taxon>
        <taxon>Blaberoidea</taxon>
        <taxon>Blaberidae</taxon>
        <taxon>Diplopterinae</taxon>
        <taxon>Diploptera</taxon>
    </lineage>
</organism>
<dbReference type="AlphaFoldDB" id="A0AAD7Z601"/>
<proteinExistence type="predicted"/>
<dbReference type="EMBL" id="JASPKZ010010655">
    <property type="protein sequence ID" value="KAJ9574118.1"/>
    <property type="molecule type" value="Genomic_DNA"/>
</dbReference>
<keyword evidence="2" id="KW-1185">Reference proteome</keyword>
<reference evidence="1" key="1">
    <citation type="journal article" date="2023" name="IScience">
        <title>Live-bearing cockroach genome reveals convergent evolutionary mechanisms linked to viviparity in insects and beyond.</title>
        <authorList>
            <person name="Fouks B."/>
            <person name="Harrison M.C."/>
            <person name="Mikhailova A.A."/>
            <person name="Marchal E."/>
            <person name="English S."/>
            <person name="Carruthers M."/>
            <person name="Jennings E.C."/>
            <person name="Chiamaka E.L."/>
            <person name="Frigard R.A."/>
            <person name="Pippel M."/>
            <person name="Attardo G.M."/>
            <person name="Benoit J.B."/>
            <person name="Bornberg-Bauer E."/>
            <person name="Tobe S.S."/>
        </authorList>
    </citation>
    <scope>NUCLEOTIDE SEQUENCE</scope>
    <source>
        <strain evidence="1">Stay&amp;Tobe</strain>
    </source>
</reference>
<evidence type="ECO:0000313" key="1">
    <source>
        <dbReference type="EMBL" id="KAJ9574118.1"/>
    </source>
</evidence>
<protein>
    <submittedName>
        <fullName evidence="1">Uncharacterized protein</fullName>
    </submittedName>
</protein>
<dbReference type="Proteomes" id="UP001233999">
    <property type="component" value="Unassembled WGS sequence"/>
</dbReference>